<evidence type="ECO:0000313" key="2">
    <source>
        <dbReference type="Proteomes" id="UP000754883"/>
    </source>
</evidence>
<dbReference type="Proteomes" id="UP000754883">
    <property type="component" value="Unassembled WGS sequence"/>
</dbReference>
<sequence>MDRHKIRFSARVVSSDRNTFIKYNNRRFTKFELFLLVKTNNDITLDTGSQVDLGLEVELDAEQKSGILELAIVVGSALDDLA</sequence>
<reference evidence="1 2" key="2">
    <citation type="submission" date="2021-10" db="EMBL/GenBank/DDBJ databases">
        <authorList>
            <person name="Piombo E."/>
        </authorList>
    </citation>
    <scope>NUCLEOTIDE SEQUENCE [LARGE SCALE GENOMIC DNA]</scope>
</reference>
<dbReference type="EMBL" id="CABFNO020001328">
    <property type="protein sequence ID" value="CAG9982037.1"/>
    <property type="molecule type" value="Genomic_DNA"/>
</dbReference>
<comment type="caution">
    <text evidence="1">The sequence shown here is derived from an EMBL/GenBank/DDBJ whole genome shotgun (WGS) entry which is preliminary data.</text>
</comment>
<organism evidence="1 2">
    <name type="scientific">Clonostachys byssicola</name>
    <dbReference type="NCBI Taxonomy" id="160290"/>
    <lineage>
        <taxon>Eukaryota</taxon>
        <taxon>Fungi</taxon>
        <taxon>Dikarya</taxon>
        <taxon>Ascomycota</taxon>
        <taxon>Pezizomycotina</taxon>
        <taxon>Sordariomycetes</taxon>
        <taxon>Hypocreomycetidae</taxon>
        <taxon>Hypocreales</taxon>
        <taxon>Bionectriaceae</taxon>
        <taxon>Clonostachys</taxon>
    </lineage>
</organism>
<reference evidence="2" key="1">
    <citation type="submission" date="2019-06" db="EMBL/GenBank/DDBJ databases">
        <authorList>
            <person name="Broberg M."/>
        </authorList>
    </citation>
    <scope>NUCLEOTIDE SEQUENCE [LARGE SCALE GENOMIC DNA]</scope>
</reference>
<evidence type="ECO:0000313" key="1">
    <source>
        <dbReference type="EMBL" id="CAG9982037.1"/>
    </source>
</evidence>
<dbReference type="AlphaFoldDB" id="A0A9N9XXU3"/>
<gene>
    <name evidence="1" type="ORF">CBYS24578_00009605</name>
</gene>
<protein>
    <submittedName>
        <fullName evidence="1">Uncharacterized protein</fullName>
    </submittedName>
</protein>
<proteinExistence type="predicted"/>
<keyword evidence="2" id="KW-1185">Reference proteome</keyword>
<name>A0A9N9XXU3_9HYPO</name>
<accession>A0A9N9XXU3</accession>